<evidence type="ECO:0000256" key="3">
    <source>
        <dbReference type="ARBA" id="ARBA00023163"/>
    </source>
</evidence>
<dbReference type="EMBL" id="SMFY01000005">
    <property type="protein sequence ID" value="TCK19757.1"/>
    <property type="molecule type" value="Genomic_DNA"/>
</dbReference>
<dbReference type="InterPro" id="IPR018060">
    <property type="entry name" value="HTH_AraC"/>
</dbReference>
<dbReference type="SMART" id="SM00342">
    <property type="entry name" value="HTH_ARAC"/>
    <property type="match status" value="1"/>
</dbReference>
<evidence type="ECO:0000313" key="5">
    <source>
        <dbReference type="EMBL" id="TCK19757.1"/>
    </source>
</evidence>
<dbReference type="PANTHER" id="PTHR46796:SF6">
    <property type="entry name" value="ARAC SUBFAMILY"/>
    <property type="match status" value="1"/>
</dbReference>
<dbReference type="GO" id="GO:0043565">
    <property type="term" value="F:sequence-specific DNA binding"/>
    <property type="evidence" value="ECO:0007669"/>
    <property type="project" value="InterPro"/>
</dbReference>
<dbReference type="InterPro" id="IPR009057">
    <property type="entry name" value="Homeodomain-like_sf"/>
</dbReference>
<organism evidence="5 6">
    <name type="scientific">Ancylobacter aquaticus</name>
    <dbReference type="NCBI Taxonomy" id="100"/>
    <lineage>
        <taxon>Bacteria</taxon>
        <taxon>Pseudomonadati</taxon>
        <taxon>Pseudomonadota</taxon>
        <taxon>Alphaproteobacteria</taxon>
        <taxon>Hyphomicrobiales</taxon>
        <taxon>Xanthobacteraceae</taxon>
        <taxon>Ancylobacter</taxon>
    </lineage>
</organism>
<feature type="domain" description="HTH araC/xylS-type" evidence="4">
    <location>
        <begin position="214"/>
        <end position="315"/>
    </location>
</feature>
<dbReference type="Proteomes" id="UP000295030">
    <property type="component" value="Unassembled WGS sequence"/>
</dbReference>
<dbReference type="Pfam" id="PF12833">
    <property type="entry name" value="HTH_18"/>
    <property type="match status" value="1"/>
</dbReference>
<keyword evidence="1" id="KW-0805">Transcription regulation</keyword>
<evidence type="ECO:0000256" key="1">
    <source>
        <dbReference type="ARBA" id="ARBA00023015"/>
    </source>
</evidence>
<evidence type="ECO:0000259" key="4">
    <source>
        <dbReference type="PROSITE" id="PS01124"/>
    </source>
</evidence>
<dbReference type="SUPFAM" id="SSF46689">
    <property type="entry name" value="Homeodomain-like"/>
    <property type="match status" value="1"/>
</dbReference>
<dbReference type="InterPro" id="IPR050204">
    <property type="entry name" value="AraC_XylS_family_regulators"/>
</dbReference>
<evidence type="ECO:0000313" key="6">
    <source>
        <dbReference type="Proteomes" id="UP000295030"/>
    </source>
</evidence>
<dbReference type="PANTHER" id="PTHR46796">
    <property type="entry name" value="HTH-TYPE TRANSCRIPTIONAL ACTIVATOR RHAS-RELATED"/>
    <property type="match status" value="1"/>
</dbReference>
<comment type="caution">
    <text evidence="5">The sequence shown here is derived from an EMBL/GenBank/DDBJ whole genome shotgun (WGS) entry which is preliminary data.</text>
</comment>
<dbReference type="AlphaFoldDB" id="A0A4R1HCL0"/>
<dbReference type="PROSITE" id="PS01124">
    <property type="entry name" value="HTH_ARAC_FAMILY_2"/>
    <property type="match status" value="1"/>
</dbReference>
<proteinExistence type="predicted"/>
<accession>A0A4R1HCL0</accession>
<keyword evidence="2 5" id="KW-0238">DNA-binding</keyword>
<evidence type="ECO:0000256" key="2">
    <source>
        <dbReference type="ARBA" id="ARBA00023125"/>
    </source>
</evidence>
<dbReference type="RefSeq" id="WP_131837252.1">
    <property type="nucleotide sequence ID" value="NZ_SMFY01000005.1"/>
</dbReference>
<protein>
    <submittedName>
        <fullName evidence="5">AraC-like DNA-binding protein</fullName>
    </submittedName>
</protein>
<gene>
    <name evidence="5" type="ORF">EV667_4215</name>
</gene>
<dbReference type="Gene3D" id="1.10.10.60">
    <property type="entry name" value="Homeodomain-like"/>
    <property type="match status" value="1"/>
</dbReference>
<dbReference type="GO" id="GO:0003700">
    <property type="term" value="F:DNA-binding transcription factor activity"/>
    <property type="evidence" value="ECO:0007669"/>
    <property type="project" value="InterPro"/>
</dbReference>
<keyword evidence="6" id="KW-1185">Reference proteome</keyword>
<dbReference type="OrthoDB" id="8004517at2"/>
<name>A0A4R1HCL0_ANCAQ</name>
<sequence length="319" mass="34924">MTVLSIRSQDFEISRRVEEFQNVVAAITKVDFVPDDQNSFTSETSIGVLQNLIVGYGRHSASTAFRTPGHAAETADNVMFHIPISGICSIEQRGGERTELRPGLVYADPGEVPGVIRFHGEPTEGFYVSVPRVHLSDATLGLNAMLRGTAPLTAQWRLFFSYARSLHEELAILAPEEAEQCATHVQDLALMALGATKEAAEVAAGRGVRAARLKAIKADVDRHLTATDLTADAIAGLHGVSPRYLRSLFEREGTSFGDFVATRRLALAYRMLSDPRHAGSNIARIALSAGFGDLSWFNIRFRRVYGMSPKDVRALSRLR</sequence>
<reference evidence="5 6" key="1">
    <citation type="submission" date="2019-03" db="EMBL/GenBank/DDBJ databases">
        <title>Genomic Encyclopedia of Type Strains, Phase IV (KMG-IV): sequencing the most valuable type-strain genomes for metagenomic binning, comparative biology and taxonomic classification.</title>
        <authorList>
            <person name="Goeker M."/>
        </authorList>
    </citation>
    <scope>NUCLEOTIDE SEQUENCE [LARGE SCALE GENOMIC DNA]</scope>
    <source>
        <strain evidence="5 6">DSM 101</strain>
    </source>
</reference>
<keyword evidence="3" id="KW-0804">Transcription</keyword>